<evidence type="ECO:0000313" key="3">
    <source>
        <dbReference type="Proteomes" id="UP000000763"/>
    </source>
</evidence>
<reference evidence="3" key="1">
    <citation type="journal article" date="2005" name="Nature">
        <title>The map-based sequence of the rice genome.</title>
        <authorList>
            <consortium name="International rice genome sequencing project (IRGSP)"/>
            <person name="Matsumoto T."/>
            <person name="Wu J."/>
            <person name="Kanamori H."/>
            <person name="Katayose Y."/>
            <person name="Fujisawa M."/>
            <person name="Namiki N."/>
            <person name="Mizuno H."/>
            <person name="Yamamoto K."/>
            <person name="Antonio B.A."/>
            <person name="Baba T."/>
            <person name="Sakata K."/>
            <person name="Nagamura Y."/>
            <person name="Aoki H."/>
            <person name="Arikawa K."/>
            <person name="Arita K."/>
            <person name="Bito T."/>
            <person name="Chiden Y."/>
            <person name="Fujitsuka N."/>
            <person name="Fukunaka R."/>
            <person name="Hamada M."/>
            <person name="Harada C."/>
            <person name="Hayashi A."/>
            <person name="Hijishita S."/>
            <person name="Honda M."/>
            <person name="Hosokawa S."/>
            <person name="Ichikawa Y."/>
            <person name="Idonuma A."/>
            <person name="Iijima M."/>
            <person name="Ikeda M."/>
            <person name="Ikeno M."/>
            <person name="Ito K."/>
            <person name="Ito S."/>
            <person name="Ito T."/>
            <person name="Ito Y."/>
            <person name="Ito Y."/>
            <person name="Iwabuchi A."/>
            <person name="Kamiya K."/>
            <person name="Karasawa W."/>
            <person name="Kurita K."/>
            <person name="Katagiri S."/>
            <person name="Kikuta A."/>
            <person name="Kobayashi H."/>
            <person name="Kobayashi N."/>
            <person name="Machita K."/>
            <person name="Maehara T."/>
            <person name="Masukawa M."/>
            <person name="Mizubayashi T."/>
            <person name="Mukai Y."/>
            <person name="Nagasaki H."/>
            <person name="Nagata Y."/>
            <person name="Naito S."/>
            <person name="Nakashima M."/>
            <person name="Nakama Y."/>
            <person name="Nakamichi Y."/>
            <person name="Nakamura M."/>
            <person name="Meguro A."/>
            <person name="Negishi M."/>
            <person name="Ohta I."/>
            <person name="Ohta T."/>
            <person name="Okamoto M."/>
            <person name="Ono N."/>
            <person name="Saji S."/>
            <person name="Sakaguchi M."/>
            <person name="Sakai K."/>
            <person name="Shibata M."/>
            <person name="Shimokawa T."/>
            <person name="Song J."/>
            <person name="Takazaki Y."/>
            <person name="Terasawa K."/>
            <person name="Tsugane M."/>
            <person name="Tsuji K."/>
            <person name="Ueda S."/>
            <person name="Waki K."/>
            <person name="Yamagata H."/>
            <person name="Yamamoto M."/>
            <person name="Yamamoto S."/>
            <person name="Yamane H."/>
            <person name="Yoshiki S."/>
            <person name="Yoshihara R."/>
            <person name="Yukawa K."/>
            <person name="Zhong H."/>
            <person name="Yano M."/>
            <person name="Yuan Q."/>
            <person name="Ouyang S."/>
            <person name="Liu J."/>
            <person name="Jones K.M."/>
            <person name="Gansberger K."/>
            <person name="Moffat K."/>
            <person name="Hill J."/>
            <person name="Bera J."/>
            <person name="Fadrosh D."/>
            <person name="Jin S."/>
            <person name="Johri S."/>
            <person name="Kim M."/>
            <person name="Overton L."/>
            <person name="Reardon M."/>
            <person name="Tsitrin T."/>
            <person name="Vuong H."/>
            <person name="Weaver B."/>
            <person name="Ciecko A."/>
            <person name="Tallon L."/>
            <person name="Jackson J."/>
            <person name="Pai G."/>
            <person name="Aken S.V."/>
            <person name="Utterback T."/>
            <person name="Reidmuller S."/>
            <person name="Feldblyum T."/>
            <person name="Hsiao J."/>
            <person name="Zismann V."/>
            <person name="Iobst S."/>
            <person name="de Vazeille A.R."/>
            <person name="Buell C.R."/>
            <person name="Ying K."/>
            <person name="Li Y."/>
            <person name="Lu T."/>
            <person name="Huang Y."/>
            <person name="Zhao Q."/>
            <person name="Feng Q."/>
            <person name="Zhang L."/>
            <person name="Zhu J."/>
            <person name="Weng Q."/>
            <person name="Mu J."/>
            <person name="Lu Y."/>
            <person name="Fan D."/>
            <person name="Liu Y."/>
            <person name="Guan J."/>
            <person name="Zhang Y."/>
            <person name="Yu S."/>
            <person name="Liu X."/>
            <person name="Zhang Y."/>
            <person name="Hong G."/>
            <person name="Han B."/>
            <person name="Choisne N."/>
            <person name="Demange N."/>
            <person name="Orjeda G."/>
            <person name="Samain S."/>
            <person name="Cattolico L."/>
            <person name="Pelletier E."/>
            <person name="Couloux A."/>
            <person name="Segurens B."/>
            <person name="Wincker P."/>
            <person name="D'Hont A."/>
            <person name="Scarpelli C."/>
            <person name="Weissenbach J."/>
            <person name="Salanoubat M."/>
            <person name="Quetier F."/>
            <person name="Yu Y."/>
            <person name="Kim H.R."/>
            <person name="Rambo T."/>
            <person name="Currie J."/>
            <person name="Collura K."/>
            <person name="Luo M."/>
            <person name="Yang T."/>
            <person name="Ammiraju J.S.S."/>
            <person name="Engler F."/>
            <person name="Soderlund C."/>
            <person name="Wing R.A."/>
            <person name="Palmer L.E."/>
            <person name="de la Bastide M."/>
            <person name="Spiegel L."/>
            <person name="Nascimento L."/>
            <person name="Zutavern T."/>
            <person name="O'Shaughnessy A."/>
            <person name="Dike S."/>
            <person name="Dedhia N."/>
            <person name="Preston R."/>
            <person name="Balija V."/>
            <person name="McCombie W.R."/>
            <person name="Chow T."/>
            <person name="Chen H."/>
            <person name="Chung M."/>
            <person name="Chen C."/>
            <person name="Shaw J."/>
            <person name="Wu H."/>
            <person name="Hsiao K."/>
            <person name="Chao Y."/>
            <person name="Chu M."/>
            <person name="Cheng C."/>
            <person name="Hour A."/>
            <person name="Lee P."/>
            <person name="Lin S."/>
            <person name="Lin Y."/>
            <person name="Liou J."/>
            <person name="Liu S."/>
            <person name="Hsing Y."/>
            <person name="Raghuvanshi S."/>
            <person name="Mohanty A."/>
            <person name="Bharti A.K."/>
            <person name="Gaur A."/>
            <person name="Gupta V."/>
            <person name="Kumar D."/>
            <person name="Ravi V."/>
            <person name="Vij S."/>
            <person name="Kapur A."/>
            <person name="Khurana P."/>
            <person name="Khurana P."/>
            <person name="Khurana J.P."/>
            <person name="Tyagi A.K."/>
            <person name="Gaikwad K."/>
            <person name="Singh A."/>
            <person name="Dalal V."/>
            <person name="Srivastava S."/>
            <person name="Dixit A."/>
            <person name="Pal A.K."/>
            <person name="Ghazi I.A."/>
            <person name="Yadav M."/>
            <person name="Pandit A."/>
            <person name="Bhargava A."/>
            <person name="Sureshbabu K."/>
            <person name="Batra K."/>
            <person name="Sharma T.R."/>
            <person name="Mohapatra T."/>
            <person name="Singh N.K."/>
            <person name="Messing J."/>
            <person name="Nelson A.B."/>
            <person name="Fuks G."/>
            <person name="Kavchok S."/>
            <person name="Keizer G."/>
            <person name="Linton E."/>
            <person name="Llaca V."/>
            <person name="Song R."/>
            <person name="Tanyolac B."/>
            <person name="Young S."/>
            <person name="Ho-Il K."/>
            <person name="Hahn J.H."/>
            <person name="Sangsakoo G."/>
            <person name="Vanavichit A."/>
            <person name="de Mattos Luiz.A.T."/>
            <person name="Zimmer P.D."/>
            <person name="Malone G."/>
            <person name="Dellagostin O."/>
            <person name="de Oliveira A.C."/>
            <person name="Bevan M."/>
            <person name="Bancroft I."/>
            <person name="Minx P."/>
            <person name="Cordum H."/>
            <person name="Wilson R."/>
            <person name="Cheng Z."/>
            <person name="Jin W."/>
            <person name="Jiang J."/>
            <person name="Leong S.A."/>
            <person name="Iwama H."/>
            <person name="Gojobori T."/>
            <person name="Itoh T."/>
            <person name="Niimura Y."/>
            <person name="Fujii Y."/>
            <person name="Habara T."/>
            <person name="Sakai H."/>
            <person name="Sato Y."/>
            <person name="Wilson G."/>
            <person name="Kumar K."/>
            <person name="McCouch S."/>
            <person name="Juretic N."/>
            <person name="Hoen D."/>
            <person name="Wright S."/>
            <person name="Bruskiewich R."/>
            <person name="Bureau T."/>
            <person name="Miyao A."/>
            <person name="Hirochika H."/>
            <person name="Nishikawa T."/>
            <person name="Kadowaki K."/>
            <person name="Sugiura M."/>
            <person name="Burr B."/>
            <person name="Sasaki T."/>
        </authorList>
    </citation>
    <scope>NUCLEOTIDE SEQUENCE [LARGE SCALE GENOMIC DNA]</scope>
    <source>
        <strain evidence="3">cv. Nipponbare</strain>
    </source>
</reference>
<dbReference type="EMBL" id="AP005461">
    <property type="protein sequence ID" value="BAD61967.1"/>
    <property type="molecule type" value="Genomic_DNA"/>
</dbReference>
<evidence type="ECO:0000256" key="1">
    <source>
        <dbReference type="SAM" id="MobiDB-lite"/>
    </source>
</evidence>
<feature type="compositionally biased region" description="Pro residues" evidence="1">
    <location>
        <begin position="274"/>
        <end position="296"/>
    </location>
</feature>
<organism evidence="2 3">
    <name type="scientific">Oryza sativa subsp. japonica</name>
    <name type="common">Rice</name>
    <dbReference type="NCBI Taxonomy" id="39947"/>
    <lineage>
        <taxon>Eukaryota</taxon>
        <taxon>Viridiplantae</taxon>
        <taxon>Streptophyta</taxon>
        <taxon>Embryophyta</taxon>
        <taxon>Tracheophyta</taxon>
        <taxon>Spermatophyta</taxon>
        <taxon>Magnoliopsida</taxon>
        <taxon>Liliopsida</taxon>
        <taxon>Poales</taxon>
        <taxon>Poaceae</taxon>
        <taxon>BOP clade</taxon>
        <taxon>Oryzoideae</taxon>
        <taxon>Oryzeae</taxon>
        <taxon>Oryzinae</taxon>
        <taxon>Oryza</taxon>
        <taxon>Oryza sativa</taxon>
    </lineage>
</organism>
<protein>
    <submittedName>
        <fullName evidence="2">Uncharacterized protein</fullName>
    </submittedName>
</protein>
<gene>
    <name evidence="2" type="primary">P0612G07.33</name>
</gene>
<feature type="region of interest" description="Disordered" evidence="1">
    <location>
        <begin position="70"/>
        <end position="92"/>
    </location>
</feature>
<feature type="region of interest" description="Disordered" evidence="1">
    <location>
        <begin position="186"/>
        <end position="210"/>
    </location>
</feature>
<evidence type="ECO:0000313" key="2">
    <source>
        <dbReference type="EMBL" id="BAD61967.1"/>
    </source>
</evidence>
<name>Q5Z5Y9_ORYSJ</name>
<sequence>MARSAGVGGSERKRERDAFSLGGTCGAREEEQAEGRVWAEQARSGPTAEGGTLDFCLELFEGIRRGGAGGGVEGGGRRVGGRRRTAVPAGAERRRVDERLRAGGEVAADRAAALRPMRADPASAGWIWRDGGCSGDGWLRARGAEAMSGRRGVSGSGRCSAPHARGSGYSGAYPARLRVARPRIQRPTSSHVEPEEVTTASRWRDGRGSVRRSTATRKMATFAALIVVIAVAVAPPRGLHYPYAAGSTRGRAGGGRRRGGARGRPPLRESGAAPPLPAMSPPPPPDPGGWGAPPPGEHGATLPPIAATARYARSCLLSCSWLPTPEVQPAVRREISLAALMVGGKLTW</sequence>
<dbReference type="Proteomes" id="UP000000763">
    <property type="component" value="Chromosome 6"/>
</dbReference>
<dbReference type="AlphaFoldDB" id="Q5Z5Y9"/>
<reference evidence="3" key="2">
    <citation type="journal article" date="2008" name="Nucleic Acids Res.">
        <title>The rice annotation project database (RAP-DB): 2008 update.</title>
        <authorList>
            <consortium name="The rice annotation project (RAP)"/>
        </authorList>
    </citation>
    <scope>GENOME REANNOTATION</scope>
    <source>
        <strain evidence="3">cv. Nipponbare</strain>
    </source>
</reference>
<feature type="region of interest" description="Disordered" evidence="1">
    <location>
        <begin position="1"/>
        <end position="47"/>
    </location>
</feature>
<feature type="region of interest" description="Disordered" evidence="1">
    <location>
        <begin position="243"/>
        <end position="302"/>
    </location>
</feature>
<proteinExistence type="predicted"/>
<accession>Q5Z5Y9</accession>